<evidence type="ECO:0000313" key="8">
    <source>
        <dbReference type="EMBL" id="MCX2738895.1"/>
    </source>
</evidence>
<dbReference type="EMBL" id="JAPFQO010000001">
    <property type="protein sequence ID" value="MCX2738895.1"/>
    <property type="molecule type" value="Genomic_DNA"/>
</dbReference>
<dbReference type="RefSeq" id="WP_266050941.1">
    <property type="nucleotide sequence ID" value="NZ_JAPFQO010000001.1"/>
</dbReference>
<keyword evidence="9" id="KW-1185">Reference proteome</keyword>
<accession>A0ABT3RC86</accession>
<dbReference type="Gene3D" id="1.25.40.390">
    <property type="match status" value="1"/>
</dbReference>
<proteinExistence type="inferred from homology"/>
<dbReference type="CDD" id="cd08977">
    <property type="entry name" value="SusD"/>
    <property type="match status" value="1"/>
</dbReference>
<protein>
    <submittedName>
        <fullName evidence="8">RagB/SusD family nutrient uptake outer membrane protein</fullName>
    </submittedName>
</protein>
<organism evidence="8 9">
    <name type="scientific">Pontibacter anaerobius</name>
    <dbReference type="NCBI Taxonomy" id="2993940"/>
    <lineage>
        <taxon>Bacteria</taxon>
        <taxon>Pseudomonadati</taxon>
        <taxon>Bacteroidota</taxon>
        <taxon>Cytophagia</taxon>
        <taxon>Cytophagales</taxon>
        <taxon>Hymenobacteraceae</taxon>
        <taxon>Pontibacter</taxon>
    </lineage>
</organism>
<name>A0ABT3RC86_9BACT</name>
<dbReference type="InterPro" id="IPR011990">
    <property type="entry name" value="TPR-like_helical_dom_sf"/>
</dbReference>
<dbReference type="InterPro" id="IPR012944">
    <property type="entry name" value="SusD_RagB_dom"/>
</dbReference>
<evidence type="ECO:0000256" key="1">
    <source>
        <dbReference type="ARBA" id="ARBA00004442"/>
    </source>
</evidence>
<feature type="domain" description="RagB/SusD" evidence="6">
    <location>
        <begin position="326"/>
        <end position="490"/>
    </location>
</feature>
<evidence type="ECO:0000256" key="3">
    <source>
        <dbReference type="ARBA" id="ARBA00022729"/>
    </source>
</evidence>
<keyword evidence="4" id="KW-0472">Membrane</keyword>
<comment type="similarity">
    <text evidence="2">Belongs to the SusD family.</text>
</comment>
<evidence type="ECO:0000259" key="7">
    <source>
        <dbReference type="Pfam" id="PF14322"/>
    </source>
</evidence>
<evidence type="ECO:0000256" key="5">
    <source>
        <dbReference type="ARBA" id="ARBA00023237"/>
    </source>
</evidence>
<reference evidence="8 9" key="1">
    <citation type="submission" date="2022-11" db="EMBL/GenBank/DDBJ databases">
        <title>The characterization of three novel Bacteroidetes species and genomic analysis of their roles in tidal elemental geochemical cycles.</title>
        <authorList>
            <person name="Ma K.-J."/>
        </authorList>
    </citation>
    <scope>NUCLEOTIDE SEQUENCE [LARGE SCALE GENOMIC DNA]</scope>
    <source>
        <strain evidence="8 9">M82</strain>
    </source>
</reference>
<evidence type="ECO:0000256" key="4">
    <source>
        <dbReference type="ARBA" id="ARBA00023136"/>
    </source>
</evidence>
<evidence type="ECO:0000256" key="2">
    <source>
        <dbReference type="ARBA" id="ARBA00006275"/>
    </source>
</evidence>
<comment type="subcellular location">
    <subcellularLocation>
        <location evidence="1">Cell outer membrane</location>
    </subcellularLocation>
</comment>
<keyword evidence="5" id="KW-0998">Cell outer membrane</keyword>
<sequence>MNIYRRFIEAAEKLKRKTAKENYTLRLAYLAGVLCLAGAMSSCEVLDQEPQAEVSEDIAISNKKGAQAALAGLYDQLQSGNYYGSNLLIMGDISSDVAQSIGTWDFYREMDTYLIDKSNLETGNFWTRAYRAINVANNIIEQVPPLADITEEEKNKIIGQAYLVRGLAYFDLTKVFGGVPGVVGTLGVPIITKPSRKVDESFFPSRASLEESYGQVESDLLTALEMLPEAHQTDLLTRSQAVKGTARALLSRLYLYLGKPEQAITYADAIIADPKYSLVASFANIFSSKFTTEAIFELNFNSADQSGINNWYYPSSLGGRGDIMAHTSFYEEATADPNDVRGKMFGYYQSKDVHYPTKYGKTSAIDNIQIIRLGEVYLNRAEARAKTGDVDGALADLNTIRQRAGIAPIEGLTDAQEALRAIWHERKLELAFEGHSFFDLVRTGQALNELTGIPRTNGPDVNLADPARQVFPIPAFDMDANKNLVQNEAYK</sequence>
<dbReference type="Pfam" id="PF07980">
    <property type="entry name" value="SusD_RagB"/>
    <property type="match status" value="1"/>
</dbReference>
<dbReference type="Proteomes" id="UP001207228">
    <property type="component" value="Unassembled WGS sequence"/>
</dbReference>
<feature type="domain" description="SusD-like N-terminal" evidence="7">
    <location>
        <begin position="46"/>
        <end position="255"/>
    </location>
</feature>
<gene>
    <name evidence="8" type="ORF">OO017_02960</name>
</gene>
<keyword evidence="3" id="KW-0732">Signal</keyword>
<dbReference type="Pfam" id="PF14322">
    <property type="entry name" value="SusD-like_3"/>
    <property type="match status" value="1"/>
</dbReference>
<evidence type="ECO:0000259" key="6">
    <source>
        <dbReference type="Pfam" id="PF07980"/>
    </source>
</evidence>
<comment type="caution">
    <text evidence="8">The sequence shown here is derived from an EMBL/GenBank/DDBJ whole genome shotgun (WGS) entry which is preliminary data.</text>
</comment>
<evidence type="ECO:0000313" key="9">
    <source>
        <dbReference type="Proteomes" id="UP001207228"/>
    </source>
</evidence>
<dbReference type="InterPro" id="IPR033985">
    <property type="entry name" value="SusD-like_N"/>
</dbReference>
<dbReference type="SUPFAM" id="SSF48452">
    <property type="entry name" value="TPR-like"/>
    <property type="match status" value="1"/>
</dbReference>